<dbReference type="SUPFAM" id="SSF53756">
    <property type="entry name" value="UDP-Glycosyltransferase/glycogen phosphorylase"/>
    <property type="match status" value="1"/>
</dbReference>
<evidence type="ECO:0000256" key="1">
    <source>
        <dbReference type="ARBA" id="ARBA00006739"/>
    </source>
</evidence>
<proteinExistence type="inferred from homology"/>
<comment type="similarity">
    <text evidence="1">Belongs to the glycosyltransferase 2 family.</text>
</comment>
<gene>
    <name evidence="5" type="ORF">ALFOR1_60030</name>
</gene>
<sequence length="904" mass="103265">MFKAFKKSSPFKRNVTKKQIELIKRSNLFDSSWYMSENPDVEIAGMDPIEHYLKNGANEGRNPSEAFDSKWYIDYYQDVKESGINPLLHFIEYGRTEGRLPLPSLMHSSKKITSRFKTAPTQVADLSKKLWGGFSQYASAELAKIADDSAVQVKERVAAIYVLARWHATNSNWTCTVENIRKIRKLDIKAYRLKRTKLLLVEALQKLGKYEEASKFIKPSLEYRFDSDFVCALSNQELPAEQRLSYINEIYNYYSLAPLSFNDASKGMSFGNLKAEKSFIPISNGPKVSILVPVYNAEDYIKVAINSLLEQSWSNIEIIAVDDCSKDRSVEILNELAENDTRLKVFENAENLGAYGTRNKALSLATGDFITVHDSDDWSHPQMLEIQLGAMFSNPRLKVTCSMMARVLPDMRFMLRPQRNNLEYVHRSYPSVLIRASDLKALGEWDGVSANADDEFVQRARILWGKESVRDILTGVPLSFFLVHENSLTQNAKTSLNSLTFGIRHEYSRQANYWKEYKVEDDSETIITERTSLKRPFPIPAGLAPNNWPINNHYDLVIISDLSLLGGTRRCNEGYIAAALESGLRVGLFHWPRYDLKLADIANEYTELTYKDNVDMLVHEDEISADLVIIHHPPILKYEIDAVPKIQCEKLGILINQSPMQLWSQEPHYYNEDEVNQLCVKLFNKKPTWIPISPIVNKTMKMAGGGQHLHDQVWYPPYSKSLVGKTPELPENFGGERKIILGRHSRDHWTKWPSQPKQLQAAYCANSKQVAVKLLGGAKTPKKMLKTLPKNWSVLEFDSVAVDTFISELDFFLHFTHEDYIEEFGRNIMEAMAHGRVVLLPHSYEVIFGDAAVYCLEKDVEKMVLEMWNSTEKYRAQALKGYNFVVDNCSQEKVAKNIAGLLSC</sequence>
<evidence type="ECO:0000313" key="6">
    <source>
        <dbReference type="Proteomes" id="UP000509458"/>
    </source>
</evidence>
<organism evidence="5 6">
    <name type="scientific">Alteromonas macleodii</name>
    <name type="common">Pseudoalteromonas macleodii</name>
    <dbReference type="NCBI Taxonomy" id="28108"/>
    <lineage>
        <taxon>Bacteria</taxon>
        <taxon>Pseudomonadati</taxon>
        <taxon>Pseudomonadota</taxon>
        <taxon>Gammaproteobacteria</taxon>
        <taxon>Alteromonadales</taxon>
        <taxon>Alteromonadaceae</taxon>
        <taxon>Alteromonas/Salinimonas group</taxon>
        <taxon>Alteromonas</taxon>
    </lineage>
</organism>
<dbReference type="EC" id="2.4.1.-" evidence="5"/>
<dbReference type="CDD" id="cd00761">
    <property type="entry name" value="Glyco_tranf_GTA_type"/>
    <property type="match status" value="1"/>
</dbReference>
<dbReference type="Proteomes" id="UP000509458">
    <property type="component" value="Chromosome"/>
</dbReference>
<dbReference type="InterPro" id="IPR001173">
    <property type="entry name" value="Glyco_trans_2-like"/>
</dbReference>
<dbReference type="InterPro" id="IPR029044">
    <property type="entry name" value="Nucleotide-diphossugar_trans"/>
</dbReference>
<dbReference type="Pfam" id="PF00535">
    <property type="entry name" value="Glycos_transf_2"/>
    <property type="match status" value="1"/>
</dbReference>
<dbReference type="Gene3D" id="3.90.550.10">
    <property type="entry name" value="Spore Coat Polysaccharide Biosynthesis Protein SpsA, Chain A"/>
    <property type="match status" value="1"/>
</dbReference>
<dbReference type="AlphaFoldDB" id="A0A6T9Y708"/>
<dbReference type="EMBL" id="LR812090">
    <property type="protein sequence ID" value="CAB9495503.1"/>
    <property type="molecule type" value="Genomic_DNA"/>
</dbReference>
<dbReference type="RefSeq" id="WP_179984700.1">
    <property type="nucleotide sequence ID" value="NZ_LR812090.1"/>
</dbReference>
<reference evidence="5 6" key="1">
    <citation type="submission" date="2020-06" db="EMBL/GenBank/DDBJ databases">
        <authorList>
            <person name="Duchaud E."/>
        </authorList>
    </citation>
    <scope>NUCLEOTIDE SEQUENCE [LARGE SCALE GENOMIC DNA]</scope>
    <source>
        <strain evidence="5">Alteromonas fortis</strain>
    </source>
</reference>
<keyword evidence="3 5" id="KW-0808">Transferase</keyword>
<dbReference type="SUPFAM" id="SSF53448">
    <property type="entry name" value="Nucleotide-diphospho-sugar transferases"/>
    <property type="match status" value="1"/>
</dbReference>
<protein>
    <submittedName>
        <fullName evidence="5">Glycosyltransferase, family GT2</fullName>
        <ecNumber evidence="5">2.4.1.-</ecNumber>
    </submittedName>
</protein>
<dbReference type="Gene3D" id="3.40.50.2000">
    <property type="entry name" value="Glycogen Phosphorylase B"/>
    <property type="match status" value="1"/>
</dbReference>
<dbReference type="PANTHER" id="PTHR43685:SF5">
    <property type="entry name" value="GLYCOSYLTRANSFERASE EPSE-RELATED"/>
    <property type="match status" value="1"/>
</dbReference>
<evidence type="ECO:0000256" key="2">
    <source>
        <dbReference type="ARBA" id="ARBA00022676"/>
    </source>
</evidence>
<accession>A0A6T9Y708</accession>
<feature type="domain" description="Glycosyltransferase 2-like" evidence="4">
    <location>
        <begin position="289"/>
        <end position="411"/>
    </location>
</feature>
<dbReference type="PANTHER" id="PTHR43685">
    <property type="entry name" value="GLYCOSYLTRANSFERASE"/>
    <property type="match status" value="1"/>
</dbReference>
<evidence type="ECO:0000256" key="3">
    <source>
        <dbReference type="ARBA" id="ARBA00022679"/>
    </source>
</evidence>
<dbReference type="InterPro" id="IPR050834">
    <property type="entry name" value="Glycosyltransf_2"/>
</dbReference>
<dbReference type="GO" id="GO:0016757">
    <property type="term" value="F:glycosyltransferase activity"/>
    <property type="evidence" value="ECO:0007669"/>
    <property type="project" value="UniProtKB-KW"/>
</dbReference>
<keyword evidence="2 5" id="KW-0328">Glycosyltransferase</keyword>
<name>A0A6T9Y708_ALTMA</name>
<evidence type="ECO:0000313" key="5">
    <source>
        <dbReference type="EMBL" id="CAB9495503.1"/>
    </source>
</evidence>
<evidence type="ECO:0000259" key="4">
    <source>
        <dbReference type="Pfam" id="PF00535"/>
    </source>
</evidence>